<dbReference type="EMBL" id="QSJP01000002">
    <property type="protein sequence ID" value="RHD90791.1"/>
    <property type="molecule type" value="Genomic_DNA"/>
</dbReference>
<evidence type="ECO:0000256" key="3">
    <source>
        <dbReference type="ARBA" id="ARBA00022989"/>
    </source>
</evidence>
<evidence type="ECO:0000259" key="5">
    <source>
        <dbReference type="Pfam" id="PF04932"/>
    </source>
</evidence>
<protein>
    <submittedName>
        <fullName evidence="6">O-antigen ligase family protein</fullName>
    </submittedName>
</protein>
<reference evidence="6 7" key="1">
    <citation type="submission" date="2018-08" db="EMBL/GenBank/DDBJ databases">
        <title>A genome reference for cultivated species of the human gut microbiota.</title>
        <authorList>
            <person name="Zou Y."/>
            <person name="Xue W."/>
            <person name="Luo G."/>
        </authorList>
    </citation>
    <scope>NUCLEOTIDE SEQUENCE [LARGE SCALE GENOMIC DNA]</scope>
    <source>
        <strain evidence="6 7">AM30-26</strain>
    </source>
</reference>
<keyword evidence="6" id="KW-0436">Ligase</keyword>
<gene>
    <name evidence="6" type="ORF">DW780_02155</name>
</gene>
<dbReference type="GO" id="GO:0016874">
    <property type="term" value="F:ligase activity"/>
    <property type="evidence" value="ECO:0007669"/>
    <property type="project" value="UniProtKB-KW"/>
</dbReference>
<dbReference type="Gene3D" id="1.25.40.10">
    <property type="entry name" value="Tetratricopeptide repeat domain"/>
    <property type="match status" value="1"/>
</dbReference>
<dbReference type="InterPro" id="IPR011990">
    <property type="entry name" value="TPR-like_helical_dom_sf"/>
</dbReference>
<dbReference type="Pfam" id="PF04932">
    <property type="entry name" value="Wzy_C"/>
    <property type="match status" value="1"/>
</dbReference>
<dbReference type="RefSeq" id="WP_070750013.1">
    <property type="nucleotide sequence ID" value="NZ_FOAL01000008.1"/>
</dbReference>
<comment type="caution">
    <text evidence="6">The sequence shown here is derived from an EMBL/GenBank/DDBJ whole genome shotgun (WGS) entry which is preliminary data.</text>
</comment>
<keyword evidence="4" id="KW-0472">Membrane</keyword>
<accession>A0A1H6C301</accession>
<dbReference type="PANTHER" id="PTHR37422">
    <property type="entry name" value="TEICHURONIC ACID BIOSYNTHESIS PROTEIN TUAE"/>
    <property type="match status" value="1"/>
</dbReference>
<dbReference type="InterPro" id="IPR007016">
    <property type="entry name" value="O-antigen_ligase-rel_domated"/>
</dbReference>
<evidence type="ECO:0000256" key="4">
    <source>
        <dbReference type="ARBA" id="ARBA00023136"/>
    </source>
</evidence>
<evidence type="ECO:0000313" key="7">
    <source>
        <dbReference type="Proteomes" id="UP000284785"/>
    </source>
</evidence>
<dbReference type="SUPFAM" id="SSF48452">
    <property type="entry name" value="TPR-like"/>
    <property type="match status" value="1"/>
</dbReference>
<dbReference type="GO" id="GO:0016020">
    <property type="term" value="C:membrane"/>
    <property type="evidence" value="ECO:0007669"/>
    <property type="project" value="UniProtKB-SubCell"/>
</dbReference>
<dbReference type="AlphaFoldDB" id="A0A1H6C301"/>
<comment type="subcellular location">
    <subcellularLocation>
        <location evidence="1">Membrane</location>
        <topology evidence="1">Multi-pass membrane protein</topology>
    </subcellularLocation>
</comment>
<evidence type="ECO:0000256" key="2">
    <source>
        <dbReference type="ARBA" id="ARBA00022692"/>
    </source>
</evidence>
<feature type="domain" description="O-antigen ligase-related" evidence="5">
    <location>
        <begin position="191"/>
        <end position="336"/>
    </location>
</feature>
<dbReference type="InterPro" id="IPR051533">
    <property type="entry name" value="WaaL-like"/>
</dbReference>
<evidence type="ECO:0000313" key="6">
    <source>
        <dbReference type="EMBL" id="RHD90791.1"/>
    </source>
</evidence>
<proteinExistence type="predicted"/>
<organism evidence="6 7">
    <name type="scientific">Bacteroides thetaiotaomicron</name>
    <dbReference type="NCBI Taxonomy" id="818"/>
    <lineage>
        <taxon>Bacteria</taxon>
        <taxon>Pseudomonadati</taxon>
        <taxon>Bacteroidota</taxon>
        <taxon>Bacteroidia</taxon>
        <taxon>Bacteroidales</taxon>
        <taxon>Bacteroidaceae</taxon>
        <taxon>Bacteroides</taxon>
    </lineage>
</organism>
<dbReference type="Proteomes" id="UP000284785">
    <property type="component" value="Unassembled WGS sequence"/>
</dbReference>
<evidence type="ECO:0000256" key="1">
    <source>
        <dbReference type="ARBA" id="ARBA00004141"/>
    </source>
</evidence>
<name>A0A1H6C301_BACT4</name>
<dbReference type="PANTHER" id="PTHR37422:SF13">
    <property type="entry name" value="LIPOPOLYSACCHARIDE BIOSYNTHESIS PROTEIN PA4999-RELATED"/>
    <property type="match status" value="1"/>
</dbReference>
<keyword evidence="2" id="KW-0812">Transmembrane</keyword>
<sequence length="588" mass="66917">MRIRTLSSIFCKSRQLFGDGTVPFAFLVITTLFLSADWFMDRYILPKNMGFIFGVVLWGGVYLTNRKLKTHLMIDLLSVSLTAFMGCLFVRSLFTPQYIQCVYIGTAWILFVLLRNREASTEVFSLIISVVGVFQALYGLLQYTGYMETQSYFSILGAFDNPAGFAVSISLCYPFLLHQSALGQRRKIKLFACVFLGIVAVLSGSRAGILSLFIVTFLFYMARHKEMIIRWRILFIGGGTLILAGLFIGLIYIKPASASGRMLIWKVSAKLCSEHILWGNGVDSFKADYMSAQANYLSSSQASDAELQLAGDTNHPFNEYLLVLIEMGILGVVLLLFLLFTIFRCKMRFDSPELLALVAIALFSCFSYPFKYAFVWFMSIYCLSSLAKNMLVLRKVDIPSILFFLLFSGALCVVCVFAIRTMVFERKWKQVAPALEEDVGLLDKELSIYAQLDSTWNGNPYFLYNYGAELNRNELYEKSVDIFLRCESYSNTYNLQMQLADNYYHLECWAEAESRYQKALAMCPSRFLPLQGLLRLYVKWGDLLCAEQIALEILDKPVKVPSYTVAIIQEEAKTHLHKNPFINSKNMK</sequence>
<keyword evidence="3" id="KW-1133">Transmembrane helix</keyword>